<dbReference type="EMBL" id="NGIR01000023">
    <property type="protein sequence ID" value="OTU28433.1"/>
    <property type="molecule type" value="Genomic_DNA"/>
</dbReference>
<gene>
    <name evidence="2" type="ORF">CAT59_07715</name>
</gene>
<evidence type="ECO:0000313" key="2">
    <source>
        <dbReference type="EMBL" id="OTU28433.1"/>
    </source>
</evidence>
<proteinExistence type="predicted"/>
<sequence length="535" mass="63127">MNFQNFIVYDWEISYTYSSYLSFDKIELDELAIRLIVNDLAELIIESNQIAYWKFNDELQVAQLILTLDENRSSGVVHLEPLLGSTFEMTDSVKIFFNDACNLIFSDQKLFNTKDVKKNIRVYFQKFLAKYSYGEFLILPYFKIFEDGVTLVKYKLKSKSEEEVADFIENLVNMGLNKFLDIKVSPSVSKLSSIAYMYSIKQSIFSRFQCLRDAKVHLNEVNNRATDYEYENKKIKLVELPRVENNHDNFSSLTLTYLNIINYIYIAPKNDWQFLLFGIKQNIHQSNYWSGRPYVYLIDFKSKKRKSSQNNNKFYKEFIGILQRAYNPYTTIQDLPEDMRYFEDSSDFISSSGYLCAFSSILNDNGVKQSIYDKEIISEYLEYGYIIHRALKAKIQYSTDLSDTFSLRSDVNNLDELYELSYSGEVRSFLEKGWQEFGLSKIKKQIDEKINIDHDYKNYKYQIYNNNFNRILTIVFGILTIPTLAKEIIVPIWIYSEIMVPIDKNLMNIFSLIIAFFIILTIVYILRILLIYNNK</sequence>
<dbReference type="AlphaFoldDB" id="A0A242U5Y9"/>
<accession>A0A242U5Y9</accession>
<reference evidence="2 3" key="1">
    <citation type="submission" date="2017-05" db="EMBL/GenBank/DDBJ databases">
        <authorList>
            <person name="Song R."/>
            <person name="Chenine A.L."/>
            <person name="Ruprecht R.M."/>
        </authorList>
    </citation>
    <scope>NUCLEOTIDE SEQUENCE [LARGE SCALE GENOMIC DNA]</scope>
    <source>
        <strain evidence="2 3">ARLG1955</strain>
    </source>
</reference>
<keyword evidence="1" id="KW-0812">Transmembrane</keyword>
<evidence type="ECO:0000313" key="3">
    <source>
        <dbReference type="Proteomes" id="UP000195162"/>
    </source>
</evidence>
<feature type="transmembrane region" description="Helical" evidence="1">
    <location>
        <begin position="506"/>
        <end position="532"/>
    </location>
</feature>
<keyword evidence="1" id="KW-1133">Transmembrane helix</keyword>
<protein>
    <submittedName>
        <fullName evidence="2">Uncharacterized protein</fullName>
    </submittedName>
</protein>
<dbReference type="RefSeq" id="WP_032054847.1">
    <property type="nucleotide sequence ID" value="NZ_JADVOL010000002.1"/>
</dbReference>
<organism evidence="2 3">
    <name type="scientific">Acinetobacter pittii</name>
    <name type="common">Acinetobacter genomosp. 3</name>
    <dbReference type="NCBI Taxonomy" id="48296"/>
    <lineage>
        <taxon>Bacteria</taxon>
        <taxon>Pseudomonadati</taxon>
        <taxon>Pseudomonadota</taxon>
        <taxon>Gammaproteobacteria</taxon>
        <taxon>Moraxellales</taxon>
        <taxon>Moraxellaceae</taxon>
        <taxon>Acinetobacter</taxon>
        <taxon>Acinetobacter calcoaceticus/baumannii complex</taxon>
    </lineage>
</organism>
<dbReference type="Proteomes" id="UP000195162">
    <property type="component" value="Unassembled WGS sequence"/>
</dbReference>
<feature type="transmembrane region" description="Helical" evidence="1">
    <location>
        <begin position="471"/>
        <end position="494"/>
    </location>
</feature>
<evidence type="ECO:0000256" key="1">
    <source>
        <dbReference type="SAM" id="Phobius"/>
    </source>
</evidence>
<keyword evidence="1" id="KW-0472">Membrane</keyword>
<name>A0A242U5Y9_ACIPI</name>
<comment type="caution">
    <text evidence="2">The sequence shown here is derived from an EMBL/GenBank/DDBJ whole genome shotgun (WGS) entry which is preliminary data.</text>
</comment>